<feature type="transmembrane region" description="Helical" evidence="6">
    <location>
        <begin position="43"/>
        <end position="65"/>
    </location>
</feature>
<keyword evidence="2" id="KW-1003">Cell membrane</keyword>
<name>A0ABT9G6H3_LEPDI</name>
<dbReference type="PANTHER" id="PTHR30086:SF20">
    <property type="entry name" value="ARGININE EXPORTER PROTEIN ARGO-RELATED"/>
    <property type="match status" value="1"/>
</dbReference>
<keyword evidence="8" id="KW-1185">Reference proteome</keyword>
<dbReference type="PANTHER" id="PTHR30086">
    <property type="entry name" value="ARGININE EXPORTER PROTEIN ARGO"/>
    <property type="match status" value="1"/>
</dbReference>
<evidence type="ECO:0000256" key="4">
    <source>
        <dbReference type="ARBA" id="ARBA00022989"/>
    </source>
</evidence>
<evidence type="ECO:0000256" key="2">
    <source>
        <dbReference type="ARBA" id="ARBA00022475"/>
    </source>
</evidence>
<comment type="subcellular location">
    <subcellularLocation>
        <location evidence="1">Cell membrane</location>
        <topology evidence="1">Multi-pass membrane protein</topology>
    </subcellularLocation>
</comment>
<reference evidence="7 8" key="1">
    <citation type="submission" date="2023-08" db="EMBL/GenBank/DDBJ databases">
        <authorList>
            <person name="Roldan D.M."/>
            <person name="Menes R.J."/>
        </authorList>
    </citation>
    <scope>NUCLEOTIDE SEQUENCE [LARGE SCALE GENOMIC DNA]</scope>
    <source>
        <strain evidence="7 8">CCM 2812</strain>
    </source>
</reference>
<dbReference type="EMBL" id="JAUZEE010000008">
    <property type="protein sequence ID" value="MDP4302006.1"/>
    <property type="molecule type" value="Genomic_DNA"/>
</dbReference>
<dbReference type="InterPro" id="IPR001123">
    <property type="entry name" value="LeuE-type"/>
</dbReference>
<keyword evidence="5 6" id="KW-0472">Membrane</keyword>
<proteinExistence type="predicted"/>
<feature type="transmembrane region" description="Helical" evidence="6">
    <location>
        <begin position="12"/>
        <end position="31"/>
    </location>
</feature>
<gene>
    <name evidence="7" type="ORF">Q8X39_15300</name>
</gene>
<evidence type="ECO:0000256" key="6">
    <source>
        <dbReference type="SAM" id="Phobius"/>
    </source>
</evidence>
<dbReference type="RefSeq" id="WP_305750545.1">
    <property type="nucleotide sequence ID" value="NZ_JAUZEE010000008.1"/>
</dbReference>
<comment type="caution">
    <text evidence="7">The sequence shown here is derived from an EMBL/GenBank/DDBJ whole genome shotgun (WGS) entry which is preliminary data.</text>
</comment>
<feature type="transmembrane region" description="Helical" evidence="6">
    <location>
        <begin position="155"/>
        <end position="176"/>
    </location>
</feature>
<evidence type="ECO:0000313" key="7">
    <source>
        <dbReference type="EMBL" id="MDP4302006.1"/>
    </source>
</evidence>
<evidence type="ECO:0000256" key="1">
    <source>
        <dbReference type="ARBA" id="ARBA00004651"/>
    </source>
</evidence>
<feature type="transmembrane region" description="Helical" evidence="6">
    <location>
        <begin position="188"/>
        <end position="208"/>
    </location>
</feature>
<feature type="transmembrane region" description="Helical" evidence="6">
    <location>
        <begin position="71"/>
        <end position="89"/>
    </location>
</feature>
<dbReference type="Pfam" id="PF01810">
    <property type="entry name" value="LysE"/>
    <property type="match status" value="1"/>
</dbReference>
<accession>A0ABT9G6H3</accession>
<dbReference type="Proteomes" id="UP001235760">
    <property type="component" value="Unassembled WGS sequence"/>
</dbReference>
<sequence length="217" mass="22947">MNTSTEATFLLGMATSWGLIVAIGAQNAFVLRQGLRREWVGSVVLVCALTDIALIALGVAGLGWVSGGMPWLIPALTGVGVVFLAVHGWQAARRAWRPVDAQMIDTAAAPVSRRRIVLQAAAFSWLNPHAWLDTTVLIGSLAHAQVQAQGPGANWVFATGAMSASALWFTTLAWAAGKLAPWFQRPQAWRALDAGIAVMLLALAAGLARMAWTSLPA</sequence>
<organism evidence="7 8">
    <name type="scientific">Leptothrix discophora</name>
    <dbReference type="NCBI Taxonomy" id="89"/>
    <lineage>
        <taxon>Bacteria</taxon>
        <taxon>Pseudomonadati</taxon>
        <taxon>Pseudomonadota</taxon>
        <taxon>Betaproteobacteria</taxon>
        <taxon>Burkholderiales</taxon>
        <taxon>Sphaerotilaceae</taxon>
        <taxon>Leptothrix</taxon>
    </lineage>
</organism>
<keyword evidence="3 6" id="KW-0812">Transmembrane</keyword>
<protein>
    <submittedName>
        <fullName evidence="7">LysE family transporter</fullName>
    </submittedName>
</protein>
<evidence type="ECO:0000256" key="5">
    <source>
        <dbReference type="ARBA" id="ARBA00023136"/>
    </source>
</evidence>
<evidence type="ECO:0000256" key="3">
    <source>
        <dbReference type="ARBA" id="ARBA00022692"/>
    </source>
</evidence>
<evidence type="ECO:0000313" key="8">
    <source>
        <dbReference type="Proteomes" id="UP001235760"/>
    </source>
</evidence>
<keyword evidence="4 6" id="KW-1133">Transmembrane helix</keyword>